<evidence type="ECO:0000313" key="2">
    <source>
        <dbReference type="Proteomes" id="UP001358614"/>
    </source>
</evidence>
<dbReference type="KEGG" id="ker:91100224"/>
<dbReference type="Proteomes" id="UP001358614">
    <property type="component" value="Chromosome 1"/>
</dbReference>
<dbReference type="AlphaFoldDB" id="A0AAX4KD65"/>
<dbReference type="EMBL" id="CP144089">
    <property type="protein sequence ID" value="WWD03368.1"/>
    <property type="molecule type" value="Genomic_DNA"/>
</dbReference>
<protein>
    <recommendedName>
        <fullName evidence="3">Protein kinase domain-containing protein</fullName>
    </recommendedName>
</protein>
<evidence type="ECO:0000313" key="1">
    <source>
        <dbReference type="EMBL" id="WWD03368.1"/>
    </source>
</evidence>
<keyword evidence="2" id="KW-1185">Reference proteome</keyword>
<sequence length="91" mass="10517">MNQRFGWPENTSPESIRIEHKMEILAAYAQLHKMKIHHGYIGPEVIRFNPRIGYPSIDSGIRLIDFTHSLVSFTYMDGLGQPELDENLDMT</sequence>
<gene>
    <name evidence="1" type="ORF">V865_001420</name>
</gene>
<proteinExistence type="predicted"/>
<name>A0AAX4KD65_9TREE</name>
<organism evidence="1 2">
    <name type="scientific">Kwoniella europaea PYCC6329</name>
    <dbReference type="NCBI Taxonomy" id="1423913"/>
    <lineage>
        <taxon>Eukaryota</taxon>
        <taxon>Fungi</taxon>
        <taxon>Dikarya</taxon>
        <taxon>Basidiomycota</taxon>
        <taxon>Agaricomycotina</taxon>
        <taxon>Tremellomycetes</taxon>
        <taxon>Tremellales</taxon>
        <taxon>Cryptococcaceae</taxon>
        <taxon>Kwoniella</taxon>
    </lineage>
</organism>
<dbReference type="GeneID" id="91100224"/>
<reference evidence="1 2" key="1">
    <citation type="submission" date="2024-01" db="EMBL/GenBank/DDBJ databases">
        <title>Comparative genomics of Cryptococcus and Kwoniella reveals pathogenesis evolution and contrasting modes of karyotype evolution via chromosome fusion or intercentromeric recombination.</title>
        <authorList>
            <person name="Coelho M.A."/>
            <person name="David-Palma M."/>
            <person name="Shea T."/>
            <person name="Bowers K."/>
            <person name="McGinley-Smith S."/>
            <person name="Mohammad A.W."/>
            <person name="Gnirke A."/>
            <person name="Yurkov A.M."/>
            <person name="Nowrousian M."/>
            <person name="Sun S."/>
            <person name="Cuomo C.A."/>
            <person name="Heitman J."/>
        </authorList>
    </citation>
    <scope>NUCLEOTIDE SEQUENCE [LARGE SCALE GENOMIC DNA]</scope>
    <source>
        <strain evidence="1 2">PYCC6329</strain>
    </source>
</reference>
<accession>A0AAX4KD65</accession>
<dbReference type="RefSeq" id="XP_066081335.1">
    <property type="nucleotide sequence ID" value="XM_066225238.1"/>
</dbReference>
<evidence type="ECO:0008006" key="3">
    <source>
        <dbReference type="Google" id="ProtNLM"/>
    </source>
</evidence>